<dbReference type="PANTHER" id="PTHR12993:SF11">
    <property type="entry name" value="N-ACETYLGLUCOSAMINYL-PHOSPHATIDYLINOSITOL DE-N-ACETYLASE"/>
    <property type="match status" value="1"/>
</dbReference>
<accession>A0A2R6NUQ0</accession>
<keyword evidence="3" id="KW-0732">Signal</keyword>
<comment type="caution">
    <text evidence="4">The sequence shown here is derived from an EMBL/GenBank/DDBJ whole genome shotgun (WGS) entry which is preliminary data.</text>
</comment>
<dbReference type="GO" id="GO:0016020">
    <property type="term" value="C:membrane"/>
    <property type="evidence" value="ECO:0007669"/>
    <property type="project" value="GOC"/>
</dbReference>
<evidence type="ECO:0000256" key="1">
    <source>
        <dbReference type="ARBA" id="ARBA00006066"/>
    </source>
</evidence>
<evidence type="ECO:0000256" key="2">
    <source>
        <dbReference type="ARBA" id="ARBA00012176"/>
    </source>
</evidence>
<dbReference type="GO" id="GO:0000225">
    <property type="term" value="F:N-acetylglucosaminylphosphatidylinositol deacetylase activity"/>
    <property type="evidence" value="ECO:0007669"/>
    <property type="project" value="UniProtKB-EC"/>
</dbReference>
<dbReference type="UniPathway" id="UPA00196"/>
<comment type="similarity">
    <text evidence="1">Belongs to the PIGL family.</text>
</comment>
<dbReference type="AlphaFoldDB" id="A0A2R6NUQ0"/>
<dbReference type="InterPro" id="IPR024078">
    <property type="entry name" value="LmbE-like_dom_sf"/>
</dbReference>
<dbReference type="STRING" id="98765.A0A2R6NUQ0"/>
<protein>
    <recommendedName>
        <fullName evidence="2">N-acetylglucosaminylphosphatidylinositol deacetylase</fullName>
        <ecNumber evidence="2">3.5.1.89</ecNumber>
    </recommendedName>
</protein>
<proteinExistence type="inferred from homology"/>
<dbReference type="Pfam" id="PF02585">
    <property type="entry name" value="PIG-L"/>
    <property type="match status" value="1"/>
</dbReference>
<dbReference type="Gene3D" id="3.40.50.10320">
    <property type="entry name" value="LmbE-like"/>
    <property type="match status" value="1"/>
</dbReference>
<evidence type="ECO:0000256" key="3">
    <source>
        <dbReference type="SAM" id="SignalP"/>
    </source>
</evidence>
<evidence type="ECO:0000313" key="5">
    <source>
        <dbReference type="Proteomes" id="UP000186601"/>
    </source>
</evidence>
<dbReference type="PANTHER" id="PTHR12993">
    <property type="entry name" value="N-ACETYLGLUCOSAMINYL-PHOSPHATIDYLINOSITOL DE-N-ACETYLASE-RELATED"/>
    <property type="match status" value="1"/>
</dbReference>
<dbReference type="EMBL" id="MLYV02000814">
    <property type="protein sequence ID" value="PSR77082.1"/>
    <property type="molecule type" value="Genomic_DNA"/>
</dbReference>
<feature type="chain" id="PRO_5015333206" description="N-acetylglucosaminylphosphatidylinositol deacetylase" evidence="3">
    <location>
        <begin position="25"/>
        <end position="302"/>
    </location>
</feature>
<dbReference type="OrthoDB" id="440160at2759"/>
<name>A0A2R6NUQ0_9APHY</name>
<dbReference type="GO" id="GO:0006506">
    <property type="term" value="P:GPI anchor biosynthetic process"/>
    <property type="evidence" value="ECO:0007669"/>
    <property type="project" value="UniProtKB-UniPathway"/>
</dbReference>
<feature type="signal peptide" evidence="3">
    <location>
        <begin position="1"/>
        <end position="24"/>
    </location>
</feature>
<dbReference type="InterPro" id="IPR003737">
    <property type="entry name" value="GlcNAc_PI_deacetylase-related"/>
</dbReference>
<gene>
    <name evidence="4" type="ORF">PHLCEN_2v8071</name>
</gene>
<dbReference type="GO" id="GO:0005783">
    <property type="term" value="C:endoplasmic reticulum"/>
    <property type="evidence" value="ECO:0007669"/>
    <property type="project" value="TreeGrafter"/>
</dbReference>
<sequence>MFLQNFYRLSILFLGLAILFNAVSKPLQSNVDTLFTGSARSPRILLLTAHPDDECLFFAPTLTVLLSQAIGHDTNKIPQVYSLCLSVGDADGLGDVRKEELGRSLNVLGVEEGKRWILDQPDLKDNITVYWSAESIANALRPFVIENDITTILTFDYEGISSHPNHQSLPHGVVHLINSLAKDSIQHSPRVFALITVPLIHKYVGPLSAALAKADVAFTALLQQFGNMPSNPIGAARVPVFVAGISEYRTALRAMLQHGSQLVWFRWLYVAFSRYMWVNEWLEIVPVTHTAAAGIPSPAFSI</sequence>
<dbReference type="Proteomes" id="UP000186601">
    <property type="component" value="Unassembled WGS sequence"/>
</dbReference>
<reference evidence="4 5" key="1">
    <citation type="submission" date="2018-02" db="EMBL/GenBank/DDBJ databases">
        <title>Genome sequence of the basidiomycete white-rot fungus Phlebia centrifuga.</title>
        <authorList>
            <person name="Granchi Z."/>
            <person name="Peng M."/>
            <person name="de Vries R.P."/>
            <person name="Hilden K."/>
            <person name="Makela M.R."/>
            <person name="Grigoriev I."/>
            <person name="Riley R."/>
        </authorList>
    </citation>
    <scope>NUCLEOTIDE SEQUENCE [LARGE SCALE GENOMIC DNA]</scope>
    <source>
        <strain evidence="4 5">FBCC195</strain>
    </source>
</reference>
<organism evidence="4 5">
    <name type="scientific">Hermanssonia centrifuga</name>
    <dbReference type="NCBI Taxonomy" id="98765"/>
    <lineage>
        <taxon>Eukaryota</taxon>
        <taxon>Fungi</taxon>
        <taxon>Dikarya</taxon>
        <taxon>Basidiomycota</taxon>
        <taxon>Agaricomycotina</taxon>
        <taxon>Agaricomycetes</taxon>
        <taxon>Polyporales</taxon>
        <taxon>Meruliaceae</taxon>
        <taxon>Hermanssonia</taxon>
    </lineage>
</organism>
<dbReference type="EC" id="3.5.1.89" evidence="2"/>
<evidence type="ECO:0000313" key="4">
    <source>
        <dbReference type="EMBL" id="PSR77082.1"/>
    </source>
</evidence>
<keyword evidence="5" id="KW-1185">Reference proteome</keyword>
<dbReference type="SUPFAM" id="SSF102588">
    <property type="entry name" value="LmbE-like"/>
    <property type="match status" value="1"/>
</dbReference>